<dbReference type="Pfam" id="PF13358">
    <property type="entry name" value="DDE_3"/>
    <property type="match status" value="1"/>
</dbReference>
<accession>A0ABV3J633</accession>
<protein>
    <submittedName>
        <fullName evidence="2">Transposase</fullName>
    </submittedName>
</protein>
<evidence type="ECO:0000313" key="2">
    <source>
        <dbReference type="EMBL" id="MEV4928094.1"/>
    </source>
</evidence>
<dbReference type="InterPro" id="IPR036397">
    <property type="entry name" value="RNaseH_sf"/>
</dbReference>
<comment type="caution">
    <text evidence="2">The sequence shown here is derived from an EMBL/GenBank/DDBJ whole genome shotgun (WGS) entry which is preliminary data.</text>
</comment>
<dbReference type="RefSeq" id="WP_366091071.1">
    <property type="nucleotide sequence ID" value="NZ_JBFASG010000078.1"/>
</dbReference>
<dbReference type="Gene3D" id="3.30.420.10">
    <property type="entry name" value="Ribonuclease H-like superfamily/Ribonuclease H"/>
    <property type="match status" value="1"/>
</dbReference>
<proteinExistence type="predicted"/>
<dbReference type="Proteomes" id="UP001552479">
    <property type="component" value="Unassembled WGS sequence"/>
</dbReference>
<dbReference type="EMBL" id="JBFASG010000078">
    <property type="protein sequence ID" value="MEV4928094.1"/>
    <property type="molecule type" value="Genomic_DNA"/>
</dbReference>
<gene>
    <name evidence="2" type="ORF">AB0L03_35695</name>
</gene>
<feature type="non-terminal residue" evidence="2">
    <location>
        <position position="1"/>
    </location>
</feature>
<organism evidence="2 3">
    <name type="scientific">Streptomyces roseoverticillatus</name>
    <dbReference type="NCBI Taxonomy" id="66429"/>
    <lineage>
        <taxon>Bacteria</taxon>
        <taxon>Bacillati</taxon>
        <taxon>Actinomycetota</taxon>
        <taxon>Actinomycetes</taxon>
        <taxon>Kitasatosporales</taxon>
        <taxon>Streptomycetaceae</taxon>
        <taxon>Streptomyces</taxon>
    </lineage>
</organism>
<evidence type="ECO:0000259" key="1">
    <source>
        <dbReference type="Pfam" id="PF13358"/>
    </source>
</evidence>
<sequence length="125" mass="14093">GHHRGNHRGFTWQDYRDLIVRAHIQLKGPIVPIWDNLNVHRSTGIREYAAGHDWLTIVQLPTYSPDLNPVEGIWSLLRRAVTANTVFADRDQLARAIRSGMRSIQRTPHLIDGCLASTGLSLTPP</sequence>
<feature type="domain" description="Tc1-like transposase DDE" evidence="1">
    <location>
        <begin position="24"/>
        <end position="93"/>
    </location>
</feature>
<name>A0ABV3J633_9ACTN</name>
<evidence type="ECO:0000313" key="3">
    <source>
        <dbReference type="Proteomes" id="UP001552479"/>
    </source>
</evidence>
<keyword evidence="3" id="KW-1185">Reference proteome</keyword>
<reference evidence="2 3" key="1">
    <citation type="submission" date="2024-06" db="EMBL/GenBank/DDBJ databases">
        <title>The Natural Products Discovery Center: Release of the First 8490 Sequenced Strains for Exploring Actinobacteria Biosynthetic Diversity.</title>
        <authorList>
            <person name="Kalkreuter E."/>
            <person name="Kautsar S.A."/>
            <person name="Yang D."/>
            <person name="Bader C.D."/>
            <person name="Teijaro C.N."/>
            <person name="Fluegel L."/>
            <person name="Davis C.M."/>
            <person name="Simpson J.R."/>
            <person name="Lauterbach L."/>
            <person name="Steele A.D."/>
            <person name="Gui C."/>
            <person name="Meng S."/>
            <person name="Li G."/>
            <person name="Viehrig K."/>
            <person name="Ye F."/>
            <person name="Su P."/>
            <person name="Kiefer A.F."/>
            <person name="Nichols A."/>
            <person name="Cepeda A.J."/>
            <person name="Yan W."/>
            <person name="Fan B."/>
            <person name="Jiang Y."/>
            <person name="Adhikari A."/>
            <person name="Zheng C.-J."/>
            <person name="Schuster L."/>
            <person name="Cowan T.M."/>
            <person name="Smanski M.J."/>
            <person name="Chevrette M.G."/>
            <person name="De Carvalho L.P.S."/>
            <person name="Shen B."/>
        </authorList>
    </citation>
    <scope>NUCLEOTIDE SEQUENCE [LARGE SCALE GENOMIC DNA]</scope>
    <source>
        <strain evidence="2 3">NPDC053791</strain>
    </source>
</reference>
<dbReference type="InterPro" id="IPR038717">
    <property type="entry name" value="Tc1-like_DDE_dom"/>
</dbReference>